<dbReference type="InterPro" id="IPR052514">
    <property type="entry name" value="SAM-dependent_MTase"/>
</dbReference>
<dbReference type="Proteomes" id="UP000295814">
    <property type="component" value="Unassembled WGS sequence"/>
</dbReference>
<dbReference type="PANTHER" id="PTHR34203:SF15">
    <property type="entry name" value="SLL1173 PROTEIN"/>
    <property type="match status" value="1"/>
</dbReference>
<feature type="domain" description="Methyltransferase FkbM" evidence="1">
    <location>
        <begin position="82"/>
        <end position="233"/>
    </location>
</feature>
<dbReference type="NCBIfam" id="TIGR01444">
    <property type="entry name" value="fkbM_fam"/>
    <property type="match status" value="1"/>
</dbReference>
<dbReference type="PANTHER" id="PTHR34203">
    <property type="entry name" value="METHYLTRANSFERASE, FKBM FAMILY PROTEIN"/>
    <property type="match status" value="1"/>
</dbReference>
<dbReference type="InterPro" id="IPR006342">
    <property type="entry name" value="FkbM_mtfrase"/>
</dbReference>
<dbReference type="OrthoDB" id="9812600at2"/>
<evidence type="ECO:0000313" key="3">
    <source>
        <dbReference type="Proteomes" id="UP000295814"/>
    </source>
</evidence>
<dbReference type="InterPro" id="IPR029063">
    <property type="entry name" value="SAM-dependent_MTases_sf"/>
</dbReference>
<dbReference type="Gene3D" id="3.40.50.150">
    <property type="entry name" value="Vaccinia Virus protein VP39"/>
    <property type="match status" value="1"/>
</dbReference>
<gene>
    <name evidence="2" type="ORF">E1J38_000515</name>
</gene>
<accession>A0A562YH73</accession>
<evidence type="ECO:0000259" key="1">
    <source>
        <dbReference type="Pfam" id="PF05050"/>
    </source>
</evidence>
<keyword evidence="2" id="KW-0808">Transferase</keyword>
<keyword evidence="3" id="KW-1185">Reference proteome</keyword>
<dbReference type="GO" id="GO:0032259">
    <property type="term" value="P:methylation"/>
    <property type="evidence" value="ECO:0007669"/>
    <property type="project" value="UniProtKB-KW"/>
</dbReference>
<keyword evidence="2" id="KW-0489">Methyltransferase</keyword>
<evidence type="ECO:0000313" key="2">
    <source>
        <dbReference type="EMBL" id="TWO34365.1"/>
    </source>
</evidence>
<dbReference type="AlphaFoldDB" id="A0A562YH73"/>
<dbReference type="RefSeq" id="WP_133354961.1">
    <property type="nucleotide sequence ID" value="NZ_SMZJ02000001.1"/>
</dbReference>
<dbReference type="Pfam" id="PF05050">
    <property type="entry name" value="Methyltransf_21"/>
    <property type="match status" value="1"/>
</dbReference>
<protein>
    <submittedName>
        <fullName evidence="2">FkbM family methyltransferase</fullName>
    </submittedName>
</protein>
<dbReference type="GO" id="GO:0008168">
    <property type="term" value="F:methyltransferase activity"/>
    <property type="evidence" value="ECO:0007669"/>
    <property type="project" value="UniProtKB-KW"/>
</dbReference>
<reference evidence="2 3" key="1">
    <citation type="submission" date="2019-03" db="EMBL/GenBank/DDBJ databases">
        <authorList>
            <person name="Zhong Y.L."/>
        </authorList>
    </citation>
    <scope>NUCLEOTIDE SEQUENCE [LARGE SCALE GENOMIC DNA]</scope>
    <source>
        <strain evidence="2 3">W255</strain>
    </source>
</reference>
<proteinExistence type="predicted"/>
<reference evidence="2 3" key="2">
    <citation type="submission" date="2019-07" db="EMBL/GenBank/DDBJ databases">
        <title>Seonamhaeicola sp. W255 draft genome.</title>
        <authorList>
            <person name="Zhang X.-Y."/>
            <person name="Zhang R."/>
            <person name="Zhong Y.-L."/>
            <person name="Du Z.-J."/>
        </authorList>
    </citation>
    <scope>NUCLEOTIDE SEQUENCE [LARGE SCALE GENOMIC DNA]</scope>
    <source>
        <strain evidence="2 3">W255</strain>
    </source>
</reference>
<sequence>MGKSNLVKRLFGNVNTTRGFFRLICADINRHYQQYNVKFGFWAPIKEASKAQQRGVETTLLNNAIKLCNLYKANRQYVTVFDIGANFGFLSLVWAQTICSDNGKVVAFEPNKQVCDSFKKSIKKNRLEAIITLENVVVGSENKTVELFLNYTTSNVLKPEKISDSVSIPMVTMDTYVLENNFDTCDLIKIDVDGIELDILQGCLYTLERFKPIFIVETNDNMEIIDFFMEKNYKVLDMSLKEYAKGTVLPPNIFCVPI</sequence>
<dbReference type="EMBL" id="SMZJ02000001">
    <property type="protein sequence ID" value="TWO34365.1"/>
    <property type="molecule type" value="Genomic_DNA"/>
</dbReference>
<organism evidence="2 3">
    <name type="scientific">Seonamhaeicola sediminis</name>
    <dbReference type="NCBI Taxonomy" id="2528206"/>
    <lineage>
        <taxon>Bacteria</taxon>
        <taxon>Pseudomonadati</taxon>
        <taxon>Bacteroidota</taxon>
        <taxon>Flavobacteriia</taxon>
        <taxon>Flavobacteriales</taxon>
        <taxon>Flavobacteriaceae</taxon>
    </lineage>
</organism>
<comment type="caution">
    <text evidence="2">The sequence shown here is derived from an EMBL/GenBank/DDBJ whole genome shotgun (WGS) entry which is preliminary data.</text>
</comment>
<dbReference type="SUPFAM" id="SSF53335">
    <property type="entry name" value="S-adenosyl-L-methionine-dependent methyltransferases"/>
    <property type="match status" value="1"/>
</dbReference>
<name>A0A562YH73_9FLAO</name>